<gene>
    <name evidence="1" type="ORF">GCM10011389_14030</name>
</gene>
<dbReference type="RefSeq" id="WP_188652189.1">
    <property type="nucleotide sequence ID" value="NZ_BMIN01000004.1"/>
</dbReference>
<reference evidence="2" key="1">
    <citation type="journal article" date="2019" name="Int. J. Syst. Evol. Microbiol.">
        <title>The Global Catalogue of Microorganisms (GCM) 10K type strain sequencing project: providing services to taxonomists for standard genome sequencing and annotation.</title>
        <authorList>
            <consortium name="The Broad Institute Genomics Platform"/>
            <consortium name="The Broad Institute Genome Sequencing Center for Infectious Disease"/>
            <person name="Wu L."/>
            <person name="Ma J."/>
        </authorList>
    </citation>
    <scope>NUCLEOTIDE SEQUENCE [LARGE SCALE GENOMIC DNA]</scope>
    <source>
        <strain evidence="2">CGMCC 1.15353</strain>
    </source>
</reference>
<protein>
    <submittedName>
        <fullName evidence="1">Uncharacterized protein</fullName>
    </submittedName>
</protein>
<comment type="caution">
    <text evidence="1">The sequence shown here is derived from an EMBL/GenBank/DDBJ whole genome shotgun (WGS) entry which is preliminary data.</text>
</comment>
<name>A0ABQ1PZ59_9BACI</name>
<dbReference type="EMBL" id="BMIN01000004">
    <property type="protein sequence ID" value="GGD07655.1"/>
    <property type="molecule type" value="Genomic_DNA"/>
</dbReference>
<evidence type="ECO:0000313" key="2">
    <source>
        <dbReference type="Proteomes" id="UP000642571"/>
    </source>
</evidence>
<organism evidence="1 2">
    <name type="scientific">Pontibacillus salipaludis</name>
    <dbReference type="NCBI Taxonomy" id="1697394"/>
    <lineage>
        <taxon>Bacteria</taxon>
        <taxon>Bacillati</taxon>
        <taxon>Bacillota</taxon>
        <taxon>Bacilli</taxon>
        <taxon>Bacillales</taxon>
        <taxon>Bacillaceae</taxon>
        <taxon>Pontibacillus</taxon>
    </lineage>
</organism>
<accession>A0ABQ1PZ59</accession>
<proteinExistence type="predicted"/>
<keyword evidence="2" id="KW-1185">Reference proteome</keyword>
<evidence type="ECO:0000313" key="1">
    <source>
        <dbReference type="EMBL" id="GGD07655.1"/>
    </source>
</evidence>
<dbReference type="Proteomes" id="UP000642571">
    <property type="component" value="Unassembled WGS sequence"/>
</dbReference>
<sequence>MSTVMERNKWMLKDELSEALVRFSEGKLSNEYAREIANITLQNVDFNNSALAHKGVNWFAKDLLRKIVI</sequence>